<accession>A0A1G1ZLA2</accession>
<evidence type="ECO:0000313" key="3">
    <source>
        <dbReference type="Proteomes" id="UP000177942"/>
    </source>
</evidence>
<dbReference type="PANTHER" id="PTHR48090">
    <property type="entry name" value="UNDECAPRENYL-PHOSPHATE 4-DEOXY-4-FORMAMIDO-L-ARABINOSE TRANSFERASE-RELATED"/>
    <property type="match status" value="1"/>
</dbReference>
<dbReference type="EMBL" id="MHJJ01000011">
    <property type="protein sequence ID" value="OGY65362.1"/>
    <property type="molecule type" value="Genomic_DNA"/>
</dbReference>
<dbReference type="CDD" id="cd02440">
    <property type="entry name" value="AdoMet_MTases"/>
    <property type="match status" value="1"/>
</dbReference>
<dbReference type="Gene3D" id="3.40.50.150">
    <property type="entry name" value="Vaccinia Virus protein VP39"/>
    <property type="match status" value="1"/>
</dbReference>
<dbReference type="PANTHER" id="PTHR48090:SF7">
    <property type="entry name" value="RFBJ PROTEIN"/>
    <property type="match status" value="1"/>
</dbReference>
<reference evidence="2 3" key="1">
    <citation type="journal article" date="2016" name="Nat. Commun.">
        <title>Thousands of microbial genomes shed light on interconnected biogeochemical processes in an aquifer system.</title>
        <authorList>
            <person name="Anantharaman K."/>
            <person name="Brown C.T."/>
            <person name="Hug L.A."/>
            <person name="Sharon I."/>
            <person name="Castelle C.J."/>
            <person name="Probst A.J."/>
            <person name="Thomas B.C."/>
            <person name="Singh A."/>
            <person name="Wilkins M.J."/>
            <person name="Karaoz U."/>
            <person name="Brodie E.L."/>
            <person name="Williams K.H."/>
            <person name="Hubbard S.S."/>
            <person name="Banfield J.F."/>
        </authorList>
    </citation>
    <scope>NUCLEOTIDE SEQUENCE [LARGE SCALE GENOMIC DNA]</scope>
</reference>
<dbReference type="STRING" id="1798407.A3A16_02855"/>
<dbReference type="SUPFAM" id="SSF53335">
    <property type="entry name" value="S-adenosyl-L-methionine-dependent methyltransferases"/>
    <property type="match status" value="1"/>
</dbReference>
<dbReference type="InterPro" id="IPR050256">
    <property type="entry name" value="Glycosyltransferase_2"/>
</dbReference>
<proteinExistence type="predicted"/>
<feature type="domain" description="Glycosyltransferase 2-like" evidence="1">
    <location>
        <begin position="9"/>
        <end position="172"/>
    </location>
</feature>
<comment type="caution">
    <text evidence="2">The sequence shown here is derived from an EMBL/GenBank/DDBJ whole genome shotgun (WGS) entry which is preliminary data.</text>
</comment>
<dbReference type="Proteomes" id="UP000177942">
    <property type="component" value="Unassembled WGS sequence"/>
</dbReference>
<evidence type="ECO:0000259" key="1">
    <source>
        <dbReference type="Pfam" id="PF00535"/>
    </source>
</evidence>
<dbReference type="CDD" id="cd04179">
    <property type="entry name" value="DPM_DPG-synthase_like"/>
    <property type="match status" value="1"/>
</dbReference>
<dbReference type="SUPFAM" id="SSF53448">
    <property type="entry name" value="Nucleotide-diphospho-sugar transferases"/>
    <property type="match status" value="1"/>
</dbReference>
<sequence length="548" mass="62035">MLNNKKIVVILPAYNAAKTLRLTINAIPKGVVDDIVLVDDASRDDTVKVAKELGLKYVFAHDKNRGYGANQKTCYREALKLGADIIIMVHPDFQYDPALVTELAKPIAYGAADAVFGSRMLISQNALKGGMPYWKFAANIGLTMLENFVLGINLSEYHSGFRAYSRKVFENLLFELNSDDFVFDTEIIVQSKVAGFKIAEVPIPTRYFPEASMIGFWRSVIYGLNILLVMGKYLLHKSRIRKFAQLHPKIKTSAVHCFNCGGNNAYLAFPATIDLKPVFRQGRYAITDADGADHGNIYKCLSCGVYFVDRNEIAEEFSRYYKAQPLDLVYLNDEFGRRKAFKKTVHRIKSFVDNASGGARVLDVGCGPGFFLSEAKKAGFEIFGIEPSPESCEFARVSLKLENISCVFMEDANKIFPESSFEVIVAFDVIEHVLNPRNLFEFAYAKLKPGGILAITVPMIDSLTARILGKNWHAFLPSHLNYFTADSLEKLWQLVGFELARRRHLTRYLSLSYLMSRLFKKNLKLHKFLNVTLPINLFDEEEFYLRKK</sequence>
<evidence type="ECO:0000313" key="2">
    <source>
        <dbReference type="EMBL" id="OGY65362.1"/>
    </source>
</evidence>
<organism evidence="2 3">
    <name type="scientific">Candidatus Harrisonbacteria bacterium RIFCSPLOWO2_01_FULL_44_18</name>
    <dbReference type="NCBI Taxonomy" id="1798407"/>
    <lineage>
        <taxon>Bacteria</taxon>
        <taxon>Candidatus Harrisoniibacteriota</taxon>
    </lineage>
</organism>
<dbReference type="AlphaFoldDB" id="A0A1G1ZLA2"/>
<protein>
    <recommendedName>
        <fullName evidence="1">Glycosyltransferase 2-like domain-containing protein</fullName>
    </recommendedName>
</protein>
<dbReference type="InterPro" id="IPR001173">
    <property type="entry name" value="Glyco_trans_2-like"/>
</dbReference>
<dbReference type="Pfam" id="PF00535">
    <property type="entry name" value="Glycos_transf_2"/>
    <property type="match status" value="1"/>
</dbReference>
<name>A0A1G1ZLA2_9BACT</name>
<dbReference type="InterPro" id="IPR029063">
    <property type="entry name" value="SAM-dependent_MTases_sf"/>
</dbReference>
<dbReference type="Gene3D" id="3.90.550.10">
    <property type="entry name" value="Spore Coat Polysaccharide Biosynthesis Protein SpsA, Chain A"/>
    <property type="match status" value="1"/>
</dbReference>
<gene>
    <name evidence="2" type="ORF">A3A16_02855</name>
</gene>
<dbReference type="InterPro" id="IPR029044">
    <property type="entry name" value="Nucleotide-diphossugar_trans"/>
</dbReference>
<dbReference type="Pfam" id="PF13489">
    <property type="entry name" value="Methyltransf_23"/>
    <property type="match status" value="1"/>
</dbReference>